<keyword evidence="3" id="KW-1185">Reference proteome</keyword>
<name>A0A091DPG9_FUKDA</name>
<organism evidence="2 3">
    <name type="scientific">Fukomys damarensis</name>
    <name type="common">Damaraland mole rat</name>
    <name type="synonym">Cryptomys damarensis</name>
    <dbReference type="NCBI Taxonomy" id="885580"/>
    <lineage>
        <taxon>Eukaryota</taxon>
        <taxon>Metazoa</taxon>
        <taxon>Chordata</taxon>
        <taxon>Craniata</taxon>
        <taxon>Vertebrata</taxon>
        <taxon>Euteleostomi</taxon>
        <taxon>Mammalia</taxon>
        <taxon>Eutheria</taxon>
        <taxon>Euarchontoglires</taxon>
        <taxon>Glires</taxon>
        <taxon>Rodentia</taxon>
        <taxon>Hystricomorpha</taxon>
        <taxon>Bathyergidae</taxon>
        <taxon>Fukomys</taxon>
    </lineage>
</organism>
<proteinExistence type="predicted"/>
<feature type="compositionally biased region" description="Basic residues" evidence="1">
    <location>
        <begin position="313"/>
        <end position="322"/>
    </location>
</feature>
<feature type="region of interest" description="Disordered" evidence="1">
    <location>
        <begin position="386"/>
        <end position="453"/>
    </location>
</feature>
<evidence type="ECO:0000313" key="3">
    <source>
        <dbReference type="Proteomes" id="UP000028990"/>
    </source>
</evidence>
<evidence type="ECO:0000256" key="1">
    <source>
        <dbReference type="SAM" id="MobiDB-lite"/>
    </source>
</evidence>
<protein>
    <submittedName>
        <fullName evidence="2">Uncharacterized protein</fullName>
    </submittedName>
</protein>
<feature type="region of interest" description="Disordered" evidence="1">
    <location>
        <begin position="301"/>
        <end position="322"/>
    </location>
</feature>
<dbReference type="Proteomes" id="UP000028990">
    <property type="component" value="Unassembled WGS sequence"/>
</dbReference>
<sequence>MERTAAYGLSLLETLRVGVEGRSLGPRSWKKLEMNVQRTFSTLKYEFYENNDFVCIAATHFPSFTVNTYRKEEVSRDAVLLAAFQSLPLPGTAAVLFRGALVFALVLSVMSWPLTQMIQRLPQAFPPAPADSPASSASPCTARHKYSRLCGRLRGLLMQSPTGHRHGIRTPHSSDLSRGQITCTLLDLTMWLNFARMICNVPAQLWDSEAQNCSAKFSFDQEEQTQASGMTIANGIVQFDYKAASRPGAPQETQVLCFSLEKTQSYTPQSGTRDQGIPFFPQEVGKSLFVLFPGLLTTENSNSEARKPEFGTHRHSHTHTRKHTRMCTLPALEPGLHQKAVSSPADLAHCNPYVMNSDLHEPSEVDRSTEKLLEKKMGAILERTLSHPLGSYHPGGETHDGVQLSGGPGGRNSIWRSPSREGPQFWGSPSREHERIPSASQSSTCRAPPPGQGLLLLRSQLAGAPGP</sequence>
<accession>A0A091DPG9</accession>
<evidence type="ECO:0000313" key="2">
    <source>
        <dbReference type="EMBL" id="KFO32358.1"/>
    </source>
</evidence>
<reference evidence="2 3" key="1">
    <citation type="submission" date="2013-11" db="EMBL/GenBank/DDBJ databases">
        <title>The Damaraland mole rat (Fukomys damarensis) genome and evolution of African mole rats.</title>
        <authorList>
            <person name="Gladyshev V.N."/>
            <person name="Fang X."/>
        </authorList>
    </citation>
    <scope>NUCLEOTIDE SEQUENCE [LARGE SCALE GENOMIC DNA]</scope>
    <source>
        <tissue evidence="2">Liver</tissue>
    </source>
</reference>
<gene>
    <name evidence="2" type="ORF">H920_06305</name>
</gene>
<dbReference type="AlphaFoldDB" id="A0A091DPG9"/>
<dbReference type="EMBL" id="KN122182">
    <property type="protein sequence ID" value="KFO32358.1"/>
    <property type="molecule type" value="Genomic_DNA"/>
</dbReference>